<name>A0A1G9JBP7_9ACTN</name>
<dbReference type="InterPro" id="IPR050291">
    <property type="entry name" value="CDF_Transporter"/>
</dbReference>
<keyword evidence="5 6" id="KW-0472">Membrane</keyword>
<accession>A0A1G9JBP7</accession>
<feature type="transmembrane region" description="Helical" evidence="6">
    <location>
        <begin position="32"/>
        <end position="51"/>
    </location>
</feature>
<protein>
    <submittedName>
        <fullName evidence="8">Divalent metal cation (Fe/Co/Zn/Cd) transporter</fullName>
    </submittedName>
</protein>
<reference evidence="8 9" key="1">
    <citation type="submission" date="2016-10" db="EMBL/GenBank/DDBJ databases">
        <authorList>
            <person name="de Groot N.N."/>
        </authorList>
    </citation>
    <scope>NUCLEOTIDE SEQUENCE [LARGE SCALE GENOMIC DNA]</scope>
    <source>
        <strain evidence="8 9">CGMCC 1.9159</strain>
    </source>
</reference>
<dbReference type="STRING" id="686624.SAMN04488242_1146"/>
<feature type="transmembrane region" description="Helical" evidence="6">
    <location>
        <begin position="100"/>
        <end position="122"/>
    </location>
</feature>
<keyword evidence="4 6" id="KW-1133">Transmembrane helix</keyword>
<feature type="transmembrane region" description="Helical" evidence="6">
    <location>
        <begin position="134"/>
        <end position="159"/>
    </location>
</feature>
<dbReference type="RefSeq" id="WP_245701543.1">
    <property type="nucleotide sequence ID" value="NZ_FNGP01000002.1"/>
</dbReference>
<dbReference type="PANTHER" id="PTHR43840">
    <property type="entry name" value="MITOCHONDRIAL METAL TRANSPORTER 1-RELATED"/>
    <property type="match status" value="1"/>
</dbReference>
<feature type="transmembrane region" description="Helical" evidence="6">
    <location>
        <begin position="186"/>
        <end position="206"/>
    </location>
</feature>
<evidence type="ECO:0000256" key="5">
    <source>
        <dbReference type="ARBA" id="ARBA00023136"/>
    </source>
</evidence>
<dbReference type="Pfam" id="PF01545">
    <property type="entry name" value="Cation_efflux"/>
    <property type="match status" value="1"/>
</dbReference>
<evidence type="ECO:0000256" key="2">
    <source>
        <dbReference type="ARBA" id="ARBA00022448"/>
    </source>
</evidence>
<sequence>MTSNSQTAAGSGHDALPDKQSEIMRKAIRLEWISIAIVAAVITMVGLVMGQSQAMRVAWVEDILALLPPIAFLVATRVIRRGPSRDHPYGHHRAIGVGHLVSAVALFAMGALLLVDSAIGLLMVDKPPIGMTVLFGHAIWAGWPMVAAMLVAVPPMVVLGRMKLKLSEELHDKVLFADADMLKADWMTGLATVVGVLGIGMGLWWADAAAAIAVSASIVKDGVTNVRAAVTGLTDARAKTHDDKGPHPLTVEVEEKAREVPWVKEARARVRDEGHVFHVEMFVVPLLGMDPTPAQIVELRTTLEDLDWKVHDVVVAVVDELRPEQVPAD</sequence>
<keyword evidence="9" id="KW-1185">Reference proteome</keyword>
<keyword evidence="3 6" id="KW-0812">Transmembrane</keyword>
<proteinExistence type="predicted"/>
<evidence type="ECO:0000256" key="3">
    <source>
        <dbReference type="ARBA" id="ARBA00022692"/>
    </source>
</evidence>
<dbReference type="SUPFAM" id="SSF161111">
    <property type="entry name" value="Cation efflux protein transmembrane domain-like"/>
    <property type="match status" value="1"/>
</dbReference>
<organism evidence="8 9">
    <name type="scientific">Tessaracoccus oleiagri</name>
    <dbReference type="NCBI Taxonomy" id="686624"/>
    <lineage>
        <taxon>Bacteria</taxon>
        <taxon>Bacillati</taxon>
        <taxon>Actinomycetota</taxon>
        <taxon>Actinomycetes</taxon>
        <taxon>Propionibacteriales</taxon>
        <taxon>Propionibacteriaceae</taxon>
        <taxon>Tessaracoccus</taxon>
    </lineage>
</organism>
<evidence type="ECO:0000256" key="6">
    <source>
        <dbReference type="SAM" id="Phobius"/>
    </source>
</evidence>
<dbReference type="InterPro" id="IPR058533">
    <property type="entry name" value="Cation_efflux_TM"/>
</dbReference>
<feature type="transmembrane region" description="Helical" evidence="6">
    <location>
        <begin position="63"/>
        <end position="79"/>
    </location>
</feature>
<dbReference type="AlphaFoldDB" id="A0A1G9JBP7"/>
<dbReference type="Proteomes" id="UP000199475">
    <property type="component" value="Unassembled WGS sequence"/>
</dbReference>
<dbReference type="Gene3D" id="1.20.1510.10">
    <property type="entry name" value="Cation efflux protein transmembrane domain"/>
    <property type="match status" value="1"/>
</dbReference>
<dbReference type="GO" id="GO:0016020">
    <property type="term" value="C:membrane"/>
    <property type="evidence" value="ECO:0007669"/>
    <property type="project" value="UniProtKB-SubCell"/>
</dbReference>
<evidence type="ECO:0000259" key="7">
    <source>
        <dbReference type="Pfam" id="PF01545"/>
    </source>
</evidence>
<evidence type="ECO:0000313" key="9">
    <source>
        <dbReference type="Proteomes" id="UP000199475"/>
    </source>
</evidence>
<dbReference type="InterPro" id="IPR027469">
    <property type="entry name" value="Cation_efflux_TMD_sf"/>
</dbReference>
<feature type="domain" description="Cation efflux protein transmembrane" evidence="7">
    <location>
        <begin position="33"/>
        <end position="233"/>
    </location>
</feature>
<dbReference type="EMBL" id="FNGP01000002">
    <property type="protein sequence ID" value="SDL34712.1"/>
    <property type="molecule type" value="Genomic_DNA"/>
</dbReference>
<comment type="subcellular location">
    <subcellularLocation>
        <location evidence="1">Membrane</location>
        <topology evidence="1">Multi-pass membrane protein</topology>
    </subcellularLocation>
</comment>
<evidence type="ECO:0000256" key="1">
    <source>
        <dbReference type="ARBA" id="ARBA00004141"/>
    </source>
</evidence>
<dbReference type="GO" id="GO:0008324">
    <property type="term" value="F:monoatomic cation transmembrane transporter activity"/>
    <property type="evidence" value="ECO:0007669"/>
    <property type="project" value="InterPro"/>
</dbReference>
<keyword evidence="2" id="KW-0813">Transport</keyword>
<evidence type="ECO:0000313" key="8">
    <source>
        <dbReference type="EMBL" id="SDL34712.1"/>
    </source>
</evidence>
<dbReference type="PANTHER" id="PTHR43840:SF15">
    <property type="entry name" value="MITOCHONDRIAL METAL TRANSPORTER 1-RELATED"/>
    <property type="match status" value="1"/>
</dbReference>
<evidence type="ECO:0000256" key="4">
    <source>
        <dbReference type="ARBA" id="ARBA00022989"/>
    </source>
</evidence>
<gene>
    <name evidence="8" type="ORF">SAMN04488242_1146</name>
</gene>